<dbReference type="PANTHER" id="PTHR11956:SF5">
    <property type="entry name" value="ARGININE--TRNA LIGASE, CYTOPLASMIC"/>
    <property type="match status" value="1"/>
</dbReference>
<comment type="catalytic activity">
    <reaction evidence="7 8">
        <text>tRNA(Arg) + L-arginine + ATP = L-arginyl-tRNA(Arg) + AMP + diphosphate</text>
        <dbReference type="Rhea" id="RHEA:20301"/>
        <dbReference type="Rhea" id="RHEA-COMP:9658"/>
        <dbReference type="Rhea" id="RHEA-COMP:9673"/>
        <dbReference type="ChEBI" id="CHEBI:30616"/>
        <dbReference type="ChEBI" id="CHEBI:32682"/>
        <dbReference type="ChEBI" id="CHEBI:33019"/>
        <dbReference type="ChEBI" id="CHEBI:78442"/>
        <dbReference type="ChEBI" id="CHEBI:78513"/>
        <dbReference type="ChEBI" id="CHEBI:456215"/>
        <dbReference type="EC" id="6.1.1.19"/>
    </reaction>
</comment>
<protein>
    <recommendedName>
        <fullName evidence="8">Arginine--tRNA ligase</fullName>
        <ecNumber evidence="8">6.1.1.19</ecNumber>
    </recommendedName>
    <alternativeName>
        <fullName evidence="8">Arginyl-tRNA synthetase</fullName>
        <shortName evidence="8">ArgRS</shortName>
    </alternativeName>
</protein>
<dbReference type="GO" id="GO:0006420">
    <property type="term" value="P:arginyl-tRNA aminoacylation"/>
    <property type="evidence" value="ECO:0007669"/>
    <property type="project" value="UniProtKB-UniRule"/>
</dbReference>
<dbReference type="HAMAP" id="MF_00123">
    <property type="entry name" value="Arg_tRNA_synth"/>
    <property type="match status" value="1"/>
</dbReference>
<evidence type="ECO:0000256" key="5">
    <source>
        <dbReference type="ARBA" id="ARBA00022917"/>
    </source>
</evidence>
<evidence type="ECO:0000256" key="3">
    <source>
        <dbReference type="ARBA" id="ARBA00022741"/>
    </source>
</evidence>
<dbReference type="Proteomes" id="UP000567067">
    <property type="component" value="Unassembled WGS sequence"/>
</dbReference>
<evidence type="ECO:0000256" key="6">
    <source>
        <dbReference type="ARBA" id="ARBA00023146"/>
    </source>
</evidence>
<evidence type="ECO:0000313" key="12">
    <source>
        <dbReference type="EMBL" id="MBA9088200.1"/>
    </source>
</evidence>
<dbReference type="PRINTS" id="PR01038">
    <property type="entry name" value="TRNASYNTHARG"/>
</dbReference>
<keyword evidence="3 8" id="KW-0547">Nucleotide-binding</keyword>
<keyword evidence="2 8" id="KW-0436">Ligase</keyword>
<feature type="domain" description="Arginyl tRNA synthetase N-terminal" evidence="11">
    <location>
        <begin position="1"/>
        <end position="89"/>
    </location>
</feature>
<dbReference type="Gene3D" id="3.30.1360.70">
    <property type="entry name" value="Arginyl tRNA synthetase N-terminal domain"/>
    <property type="match status" value="1"/>
</dbReference>
<dbReference type="SUPFAM" id="SSF47323">
    <property type="entry name" value="Anticodon-binding domain of a subclass of class I aminoacyl-tRNA synthetases"/>
    <property type="match status" value="1"/>
</dbReference>
<dbReference type="InterPro" id="IPR001278">
    <property type="entry name" value="Arg-tRNA-ligase"/>
</dbReference>
<evidence type="ECO:0000313" key="13">
    <source>
        <dbReference type="Proteomes" id="UP000567067"/>
    </source>
</evidence>
<dbReference type="Pfam" id="PF03485">
    <property type="entry name" value="Arg_tRNA_synt_N"/>
    <property type="match status" value="1"/>
</dbReference>
<gene>
    <name evidence="8" type="primary">argS</name>
    <name evidence="12" type="ORF">FHR92_004696</name>
</gene>
<evidence type="ECO:0000256" key="9">
    <source>
        <dbReference type="RuleBase" id="RU363038"/>
    </source>
</evidence>
<dbReference type="SUPFAM" id="SSF52374">
    <property type="entry name" value="Nucleotidylyl transferase"/>
    <property type="match status" value="1"/>
</dbReference>
<dbReference type="FunFam" id="3.40.50.620:FF:000116">
    <property type="entry name" value="Arginine--tRNA ligase"/>
    <property type="match status" value="1"/>
</dbReference>
<dbReference type="AlphaFoldDB" id="A0A7W3SXS6"/>
<dbReference type="GO" id="GO:0005737">
    <property type="term" value="C:cytoplasm"/>
    <property type="evidence" value="ECO:0007669"/>
    <property type="project" value="UniProtKB-SubCell"/>
</dbReference>
<evidence type="ECO:0000256" key="8">
    <source>
        <dbReference type="HAMAP-Rule" id="MF_00123"/>
    </source>
</evidence>
<dbReference type="InterPro" id="IPR014729">
    <property type="entry name" value="Rossmann-like_a/b/a_fold"/>
</dbReference>
<dbReference type="Gene3D" id="1.10.730.10">
    <property type="entry name" value="Isoleucyl-tRNA Synthetase, Domain 1"/>
    <property type="match status" value="1"/>
</dbReference>
<dbReference type="InterPro" id="IPR036695">
    <property type="entry name" value="Arg-tRNA-synth_N_sf"/>
</dbReference>
<keyword evidence="4 8" id="KW-0067">ATP-binding</keyword>
<dbReference type="EC" id="6.1.1.19" evidence="8"/>
<organism evidence="12 13">
    <name type="scientific">Fontibacillus solani</name>
    <dbReference type="NCBI Taxonomy" id="1572857"/>
    <lineage>
        <taxon>Bacteria</taxon>
        <taxon>Bacillati</taxon>
        <taxon>Bacillota</taxon>
        <taxon>Bacilli</taxon>
        <taxon>Bacillales</taxon>
        <taxon>Paenibacillaceae</taxon>
        <taxon>Fontibacillus</taxon>
    </lineage>
</organism>
<dbReference type="InterPro" id="IPR035684">
    <property type="entry name" value="ArgRS_core"/>
</dbReference>
<comment type="subcellular location">
    <subcellularLocation>
        <location evidence="8">Cytoplasm</location>
    </subcellularLocation>
</comment>
<dbReference type="SUPFAM" id="SSF55190">
    <property type="entry name" value="Arginyl-tRNA synthetase (ArgRS), N-terminal 'additional' domain"/>
    <property type="match status" value="1"/>
</dbReference>
<dbReference type="CDD" id="cd00671">
    <property type="entry name" value="ArgRS_core"/>
    <property type="match status" value="1"/>
</dbReference>
<dbReference type="GO" id="GO:0005524">
    <property type="term" value="F:ATP binding"/>
    <property type="evidence" value="ECO:0007669"/>
    <property type="project" value="UniProtKB-UniRule"/>
</dbReference>
<dbReference type="SMART" id="SM01016">
    <property type="entry name" value="Arg_tRNA_synt_N"/>
    <property type="match status" value="1"/>
</dbReference>
<evidence type="ECO:0000256" key="2">
    <source>
        <dbReference type="ARBA" id="ARBA00022598"/>
    </source>
</evidence>
<dbReference type="GO" id="GO:0004814">
    <property type="term" value="F:arginine-tRNA ligase activity"/>
    <property type="evidence" value="ECO:0007669"/>
    <property type="project" value="UniProtKB-UniRule"/>
</dbReference>
<comment type="subunit">
    <text evidence="8">Monomer.</text>
</comment>
<keyword evidence="6 8" id="KW-0030">Aminoacyl-tRNA synthetase</keyword>
<evidence type="ECO:0000256" key="7">
    <source>
        <dbReference type="ARBA" id="ARBA00049339"/>
    </source>
</evidence>
<feature type="short sequence motif" description="'HIGH' region" evidence="8">
    <location>
        <begin position="125"/>
        <end position="135"/>
    </location>
</feature>
<evidence type="ECO:0000259" key="11">
    <source>
        <dbReference type="SMART" id="SM01016"/>
    </source>
</evidence>
<name>A0A7W3SXS6_9BACL</name>
<comment type="similarity">
    <text evidence="1 8 9">Belongs to the class-I aminoacyl-tRNA synthetase family.</text>
</comment>
<evidence type="ECO:0000256" key="1">
    <source>
        <dbReference type="ARBA" id="ARBA00005594"/>
    </source>
</evidence>
<dbReference type="InterPro" id="IPR009080">
    <property type="entry name" value="tRNAsynth_Ia_anticodon-bd"/>
</dbReference>
<dbReference type="Pfam" id="PF00750">
    <property type="entry name" value="tRNA-synt_1d"/>
    <property type="match status" value="1"/>
</dbReference>
<reference evidence="12 13" key="1">
    <citation type="submission" date="2020-08" db="EMBL/GenBank/DDBJ databases">
        <title>Genomic Encyclopedia of Type Strains, Phase III (KMG-III): the genomes of soil and plant-associated and newly described type strains.</title>
        <authorList>
            <person name="Whitman W."/>
        </authorList>
    </citation>
    <scope>NUCLEOTIDE SEQUENCE [LARGE SCALE GENOMIC DNA]</scope>
    <source>
        <strain evidence="12 13">CECT 8693</strain>
    </source>
</reference>
<accession>A0A7W3SXS6</accession>
<dbReference type="Pfam" id="PF05746">
    <property type="entry name" value="DALR_1"/>
    <property type="match status" value="1"/>
</dbReference>
<keyword evidence="5 8" id="KW-0648">Protein biosynthesis</keyword>
<dbReference type="InterPro" id="IPR005148">
    <property type="entry name" value="Arg-tRNA-synth_N"/>
</dbReference>
<comment type="caution">
    <text evidence="12">The sequence shown here is derived from an EMBL/GenBank/DDBJ whole genome shotgun (WGS) entry which is preliminary data.</text>
</comment>
<evidence type="ECO:0000256" key="4">
    <source>
        <dbReference type="ARBA" id="ARBA00022840"/>
    </source>
</evidence>
<keyword evidence="8" id="KW-0963">Cytoplasm</keyword>
<dbReference type="RefSeq" id="WP_182539638.1">
    <property type="nucleotide sequence ID" value="NZ_JACJIP010000044.1"/>
</dbReference>
<proteinExistence type="inferred from homology"/>
<feature type="domain" description="DALR anticodon binding" evidence="10">
    <location>
        <begin position="453"/>
        <end position="573"/>
    </location>
</feature>
<sequence>MRILEAAADAITPLVSGLNRGDVLALLELPPRPEMGDVAFPCFTLAKTLRKAPSAIATDLENGLNMPNGAASVEGIRSEALGPYVNLFFEPRIWGPRIASDALKPEYGCSQIGRGQRVVIDSSSPNIAKPFGVGHLRSTVIGAALANLYAACGWDVVKVNHIGDWGTQFGKLMEAYQRWGDDVKLAAEPIRESLRLYVRFHEEAKHDPSLEDAGRDWFRRLEQGDLEAERLWSYFVGVSMEEFDRVYARLGVKFDHVLGESFYNDKMSPVVDELRDKGLLEESDGAQVVRLEEEGLPPCLVLKSDGTTIYPTRDLATAIYRKTVMGADRLLYVVGAEQTLHFNQVFAVLRRMGREWAESCEHVPFGLIKVQGKKMSTRKGKVVFLDEVLDEAVQKAQEVASGGSLRPEEVIDVAKAVGIGAVIFGDLRGSRMSEIDFSLDEMLRFEGDTGPYVQYTYARVASLIEKGIVAGITPLDLKEQNVFASVGSNGWACLKAVDGFPDAVREAVQLIEPSVVARHLLDTAKAFNRFYRSDRILTNDPAETATKLQLTAAIGAVLRIGLGLLGVRAPERM</sequence>
<keyword evidence="13" id="KW-1185">Reference proteome</keyword>
<evidence type="ECO:0000259" key="10">
    <source>
        <dbReference type="SMART" id="SM00836"/>
    </source>
</evidence>
<dbReference type="EMBL" id="JACJIP010000044">
    <property type="protein sequence ID" value="MBA9088200.1"/>
    <property type="molecule type" value="Genomic_DNA"/>
</dbReference>
<dbReference type="Gene3D" id="3.40.50.620">
    <property type="entry name" value="HUPs"/>
    <property type="match status" value="1"/>
</dbReference>
<dbReference type="SMART" id="SM00836">
    <property type="entry name" value="DALR_1"/>
    <property type="match status" value="1"/>
</dbReference>
<dbReference type="NCBIfam" id="TIGR00456">
    <property type="entry name" value="argS"/>
    <property type="match status" value="1"/>
</dbReference>
<dbReference type="PANTHER" id="PTHR11956">
    <property type="entry name" value="ARGINYL-TRNA SYNTHETASE"/>
    <property type="match status" value="1"/>
</dbReference>
<dbReference type="InterPro" id="IPR008909">
    <property type="entry name" value="DALR_anticod-bd"/>
</dbReference>